<keyword evidence="6" id="KW-0228">DNA excision</keyword>
<dbReference type="PANTHER" id="PTHR43152:SF2">
    <property type="entry name" value="DRUG RESISTANCE ABC TRANSPORTER"/>
    <property type="match status" value="1"/>
</dbReference>
<evidence type="ECO:0000256" key="6">
    <source>
        <dbReference type="ARBA" id="ARBA00022769"/>
    </source>
</evidence>
<dbReference type="Gene3D" id="1.20.1580.10">
    <property type="entry name" value="ABC transporter ATPase like domain"/>
    <property type="match status" value="2"/>
</dbReference>
<evidence type="ECO:0000313" key="15">
    <source>
        <dbReference type="EMBL" id="MBE3000473.1"/>
    </source>
</evidence>
<keyword evidence="8" id="KW-0267">Excision nuclease</keyword>
<evidence type="ECO:0000256" key="4">
    <source>
        <dbReference type="ARBA" id="ARBA00022741"/>
    </source>
</evidence>
<evidence type="ECO:0000259" key="14">
    <source>
        <dbReference type="PROSITE" id="PS50893"/>
    </source>
</evidence>
<dbReference type="EMBL" id="JADBGI010000015">
    <property type="protein sequence ID" value="MBE3000473.1"/>
    <property type="molecule type" value="Genomic_DNA"/>
</dbReference>
<feature type="domain" description="ABC transporter" evidence="14">
    <location>
        <begin position="438"/>
        <end position="740"/>
    </location>
</feature>
<dbReference type="PROSITE" id="PS50893">
    <property type="entry name" value="ABC_TRANSPORTER_2"/>
    <property type="match status" value="1"/>
</dbReference>
<sequence>MEGARTHNLREVSVRLPKHRLTVFTGVSGSGKSSLAFDTVAAEAERLVTGAFPAFVRNRLPQHPAADVDRVDGLVFTTTVDQRRFTGNARSTVGTASDTAPLLRLLFSRIGRPGAGFSPAYSFNDPAGMCPGCEGLGTVDDIDLGRLLDRSRSLHGGAVDFPAFAPGTYRWKRLVHSGIVDPGVPLAELPEDALDTLLHARDLPLTSPGPAYPGHGRFDGVLPRLRDSYLRRTPTRLTREERLALERVVTRRTCPECEGTRLHAAARASLVRGRSIADWSALPVRDLREVAAAVDDPSVAPLLRALRERLDALEAVGLGHLSLSRGSSTLSGGEAQRVRLVRHLGSALSDACYVLDEPSTGLHPHDVHRLLGLLAGLRDAHNTVLVVEHDPVFVLGADHVVELGPGSGAEGGRVCFEGPPTALDGSGTATARALNTPIRFRQHLRTPHGSVAITGARRHNLRGVDVHVPLGVLTAVSGVAGSGKSTLVAEELPHRHPEFHVVGQGPLHGGVRSTPATVLGVAEPLRRAFGRASGLALSWFSANGRGACPQCGGKGVIVTDLAFLDDVRTTCEACGGTRFAPTALTATLHGHTIADVLAMPPAQAAAVLDQAPDAQRRLRWMERVGLGHMAIGRGLDTLSGGERQRLLLARHLAAAGDPGNLRLVLDEPTAGLHGQDVERFLGLCDELVDGGATVVVVEHDLRVIARADHVIDVGPGAGEDGGRIVYAGAPAGLPSVTASVTGRYLPAPRSAEARR</sequence>
<keyword evidence="9" id="KW-0238">DNA-binding</keyword>
<evidence type="ECO:0000256" key="11">
    <source>
        <dbReference type="ARBA" id="ARBA00038000"/>
    </source>
</evidence>
<reference evidence="15 16" key="1">
    <citation type="submission" date="2020-09" db="EMBL/GenBank/DDBJ databases">
        <title>Diversity and distribution of actinomycetes associated with coral in the coast of Hainan.</title>
        <authorList>
            <person name="Li F."/>
        </authorList>
    </citation>
    <scope>NUCLEOTIDE SEQUENCE [LARGE SCALE GENOMIC DNA]</scope>
    <source>
        <strain evidence="15 16">HNM0947</strain>
    </source>
</reference>
<organism evidence="15 16">
    <name type="scientific">Nocardiopsis coralli</name>
    <dbReference type="NCBI Taxonomy" id="2772213"/>
    <lineage>
        <taxon>Bacteria</taxon>
        <taxon>Bacillati</taxon>
        <taxon>Actinomycetota</taxon>
        <taxon>Actinomycetes</taxon>
        <taxon>Streptosporangiales</taxon>
        <taxon>Nocardiopsidaceae</taxon>
        <taxon>Nocardiopsis</taxon>
    </lineage>
</organism>
<dbReference type="PANTHER" id="PTHR43152">
    <property type="entry name" value="UVRABC SYSTEM PROTEIN A"/>
    <property type="match status" value="1"/>
</dbReference>
<keyword evidence="7" id="KW-0067">ATP-binding</keyword>
<keyword evidence="5" id="KW-0227">DNA damage</keyword>
<evidence type="ECO:0000256" key="12">
    <source>
        <dbReference type="ARBA" id="ARBA00039316"/>
    </source>
</evidence>
<keyword evidence="16" id="KW-1185">Reference proteome</keyword>
<comment type="caution">
    <text evidence="15">The sequence shown here is derived from an EMBL/GenBank/DDBJ whole genome shotgun (WGS) entry which is preliminary data.</text>
</comment>
<keyword evidence="10" id="KW-0234">DNA repair</keyword>
<dbReference type="SUPFAM" id="SSF52540">
    <property type="entry name" value="P-loop containing nucleoside triphosphate hydrolases"/>
    <property type="match status" value="2"/>
</dbReference>
<dbReference type="InterPro" id="IPR003439">
    <property type="entry name" value="ABC_transporter-like_ATP-bd"/>
</dbReference>
<dbReference type="Proteomes" id="UP000806528">
    <property type="component" value="Unassembled WGS sequence"/>
</dbReference>
<evidence type="ECO:0000256" key="3">
    <source>
        <dbReference type="ARBA" id="ARBA00022737"/>
    </source>
</evidence>
<evidence type="ECO:0000256" key="13">
    <source>
        <dbReference type="ARBA" id="ARBA00042156"/>
    </source>
</evidence>
<dbReference type="Gene3D" id="3.40.50.300">
    <property type="entry name" value="P-loop containing nucleotide triphosphate hydrolases"/>
    <property type="match status" value="2"/>
</dbReference>
<comment type="subcellular location">
    <subcellularLocation>
        <location evidence="1">Cytoplasm</location>
    </subcellularLocation>
</comment>
<dbReference type="InterPro" id="IPR027417">
    <property type="entry name" value="P-loop_NTPase"/>
</dbReference>
<evidence type="ECO:0000256" key="10">
    <source>
        <dbReference type="ARBA" id="ARBA00023204"/>
    </source>
</evidence>
<accession>A0ABR9P9F9</accession>
<dbReference type="SMART" id="SM00382">
    <property type="entry name" value="AAA"/>
    <property type="match status" value="2"/>
</dbReference>
<evidence type="ECO:0000256" key="9">
    <source>
        <dbReference type="ARBA" id="ARBA00023125"/>
    </source>
</evidence>
<evidence type="ECO:0000256" key="8">
    <source>
        <dbReference type="ARBA" id="ARBA00022881"/>
    </source>
</evidence>
<evidence type="ECO:0000256" key="5">
    <source>
        <dbReference type="ARBA" id="ARBA00022763"/>
    </source>
</evidence>
<comment type="similarity">
    <text evidence="11">Belongs to the ABC transporter superfamily. UvrA family.</text>
</comment>
<dbReference type="InterPro" id="IPR003593">
    <property type="entry name" value="AAA+_ATPase"/>
</dbReference>
<gene>
    <name evidence="15" type="ORF">IDM40_17450</name>
</gene>
<keyword evidence="2" id="KW-0963">Cytoplasm</keyword>
<evidence type="ECO:0000313" key="16">
    <source>
        <dbReference type="Proteomes" id="UP000806528"/>
    </source>
</evidence>
<keyword evidence="3" id="KW-0677">Repeat</keyword>
<name>A0ABR9P9F9_9ACTN</name>
<keyword evidence="4" id="KW-0547">Nucleotide-binding</keyword>
<evidence type="ECO:0000256" key="1">
    <source>
        <dbReference type="ARBA" id="ARBA00004496"/>
    </source>
</evidence>
<evidence type="ECO:0000256" key="7">
    <source>
        <dbReference type="ARBA" id="ARBA00022840"/>
    </source>
</evidence>
<proteinExistence type="inferred from homology"/>
<evidence type="ECO:0000256" key="2">
    <source>
        <dbReference type="ARBA" id="ARBA00022490"/>
    </source>
</evidence>
<dbReference type="Gene3D" id="1.10.8.280">
    <property type="entry name" value="ABC transporter ATPase domain-like"/>
    <property type="match status" value="1"/>
</dbReference>
<protein>
    <recommendedName>
        <fullName evidence="12">UvrABC system protein A</fullName>
    </recommendedName>
    <alternativeName>
        <fullName evidence="13">Excinuclease ABC subunit A</fullName>
    </alternativeName>
</protein>